<proteinExistence type="predicted"/>
<dbReference type="Proteomes" id="UP001140502">
    <property type="component" value="Unassembled WGS sequence"/>
</dbReference>
<dbReference type="AlphaFoldDB" id="A0A9W8TDJ3"/>
<comment type="caution">
    <text evidence="2">The sequence shown here is derived from an EMBL/GenBank/DDBJ whole genome shotgun (WGS) entry which is preliminary data.</text>
</comment>
<reference evidence="2" key="1">
    <citation type="submission" date="2022-10" db="EMBL/GenBank/DDBJ databases">
        <title>Tapping the CABI collections for fungal endophytes: first genome assemblies for Collariella, Neodidymelliopsis, Ascochyta clinopodiicola, Didymella pomorum, Didymosphaeria variabile, Neocosmospora piperis and Neocucurbitaria cava.</title>
        <authorList>
            <person name="Hill R."/>
        </authorList>
    </citation>
    <scope>NUCLEOTIDE SEQUENCE</scope>
    <source>
        <strain evidence="2">IMI 366586</strain>
    </source>
</reference>
<protein>
    <submittedName>
        <fullName evidence="2">Uncharacterized protein</fullName>
    </submittedName>
</protein>
<name>A0A9W8TDJ3_9HYPO</name>
<feature type="compositionally biased region" description="Basic and acidic residues" evidence="1">
    <location>
        <begin position="30"/>
        <end position="40"/>
    </location>
</feature>
<feature type="region of interest" description="Disordered" evidence="1">
    <location>
        <begin position="1"/>
        <end position="60"/>
    </location>
</feature>
<evidence type="ECO:0000256" key="1">
    <source>
        <dbReference type="SAM" id="MobiDB-lite"/>
    </source>
</evidence>
<sequence length="128" mass="14505">MSGTRSGQETPGPSTGSFGTYQYSMPVPEPRQRQRTHEPTWNKLTENVPKTEADWQAARRRHDFDSAERIPDTLARLLDPLEKSNLHKIIFLAGCNVDSYRAGRAPVYDVLRAYLGKPTLSEITMDSR</sequence>
<accession>A0A9W8TDJ3</accession>
<evidence type="ECO:0000313" key="3">
    <source>
        <dbReference type="Proteomes" id="UP001140502"/>
    </source>
</evidence>
<feature type="compositionally biased region" description="Polar residues" evidence="1">
    <location>
        <begin position="1"/>
        <end position="23"/>
    </location>
</feature>
<gene>
    <name evidence="2" type="ORF">N0V84_011455</name>
</gene>
<keyword evidence="3" id="KW-1185">Reference proteome</keyword>
<dbReference type="OrthoDB" id="5099700at2759"/>
<evidence type="ECO:0000313" key="2">
    <source>
        <dbReference type="EMBL" id="KAJ4309520.1"/>
    </source>
</evidence>
<organism evidence="2 3">
    <name type="scientific">Fusarium piperis</name>
    <dbReference type="NCBI Taxonomy" id="1435070"/>
    <lineage>
        <taxon>Eukaryota</taxon>
        <taxon>Fungi</taxon>
        <taxon>Dikarya</taxon>
        <taxon>Ascomycota</taxon>
        <taxon>Pezizomycotina</taxon>
        <taxon>Sordariomycetes</taxon>
        <taxon>Hypocreomycetidae</taxon>
        <taxon>Hypocreales</taxon>
        <taxon>Nectriaceae</taxon>
        <taxon>Fusarium</taxon>
        <taxon>Fusarium solani species complex</taxon>
    </lineage>
</organism>
<dbReference type="EMBL" id="JAPEUR010000428">
    <property type="protein sequence ID" value="KAJ4309520.1"/>
    <property type="molecule type" value="Genomic_DNA"/>
</dbReference>